<dbReference type="GO" id="GO:0006355">
    <property type="term" value="P:regulation of DNA-templated transcription"/>
    <property type="evidence" value="ECO:0007669"/>
    <property type="project" value="InterPro"/>
</dbReference>
<keyword evidence="6 10" id="KW-0804">Transcription</keyword>
<comment type="function">
    <text evidence="9">Aux/IAA proteins are short-lived transcriptional factors that function as repressors of early auxin response genes at low auxin concentrations. Repression is thought to result from the interaction with auxin response factors (ARFs), proteins that bind to the auxin-responsive promoter element (AuxRE). Formation of heterodimers with ARF proteins may alter their ability to modulate early auxin response genes expression.</text>
</comment>
<sequence>MSGMEVKKMGYEETELRLGLGLGLGYLGAGNEAAEVVRKRGFSQTETQDTDTVDLMLNLSSKSKSKEPHPPPISLPKDNTLLPNDPANPPAKAQVVGWPPVRSFRKNIIKKSEKDEKGSPNGNGMSLVKVSMDGAPYLRKVDLSLYNSYHHLCDALAKLFTSYTNSNCGSQGMKDFMNESKLMNLINTSDYVPTYEDKDGDWMLVGDVPWDMFVESCKRLRIMKAKEAIGLAPRAMEKCKNRS</sequence>
<dbReference type="PANTHER" id="PTHR31734:SF243">
    <property type="entry name" value="AUXIN-INDUCED PROTEIN"/>
    <property type="match status" value="1"/>
</dbReference>
<dbReference type="InterPro" id="IPR003311">
    <property type="entry name" value="AUX_IAA"/>
</dbReference>
<comment type="subunit">
    <text evidence="3 10">Homodimers and heterodimers.</text>
</comment>
<evidence type="ECO:0000256" key="1">
    <source>
        <dbReference type="ARBA" id="ARBA00004123"/>
    </source>
</evidence>
<evidence type="ECO:0000256" key="4">
    <source>
        <dbReference type="ARBA" id="ARBA00022491"/>
    </source>
</evidence>
<dbReference type="Gene3D" id="3.10.20.90">
    <property type="entry name" value="Phosphatidylinositol 3-kinase Catalytic Subunit, Chain A, domain 1"/>
    <property type="match status" value="1"/>
</dbReference>
<comment type="similarity">
    <text evidence="2 10">Belongs to the Aux/IAA family.</text>
</comment>
<name>A0A834TJ22_9FABA</name>
<reference evidence="13" key="1">
    <citation type="submission" date="2020-09" db="EMBL/GenBank/DDBJ databases">
        <title>Genome-Enabled Discovery of Anthraquinone Biosynthesis in Senna tora.</title>
        <authorList>
            <person name="Kang S.-H."/>
            <person name="Pandey R.P."/>
            <person name="Lee C.-M."/>
            <person name="Sim J.-S."/>
            <person name="Jeong J.-T."/>
            <person name="Choi B.-S."/>
            <person name="Jung M."/>
            <person name="Ginzburg D."/>
            <person name="Zhao K."/>
            <person name="Won S.Y."/>
            <person name="Oh T.-J."/>
            <person name="Yu Y."/>
            <person name="Kim N.-H."/>
            <person name="Lee O.R."/>
            <person name="Lee T.-H."/>
            <person name="Bashyal P."/>
            <person name="Kim T.-S."/>
            <person name="Lee W.-H."/>
            <person name="Kawkins C."/>
            <person name="Kim C.-K."/>
            <person name="Kim J.S."/>
            <person name="Ahn B.O."/>
            <person name="Rhee S.Y."/>
            <person name="Sohng J.K."/>
        </authorList>
    </citation>
    <scope>NUCLEOTIDE SEQUENCE</scope>
    <source>
        <tissue evidence="13">Leaf</tissue>
    </source>
</reference>
<dbReference type="FunFam" id="3.10.20.90:FF:000078">
    <property type="entry name" value="Auxin-responsive protein"/>
    <property type="match status" value="1"/>
</dbReference>
<evidence type="ECO:0000256" key="5">
    <source>
        <dbReference type="ARBA" id="ARBA00023015"/>
    </source>
</evidence>
<dbReference type="PROSITE" id="PS51745">
    <property type="entry name" value="PB1"/>
    <property type="match status" value="1"/>
</dbReference>
<protein>
    <recommendedName>
        <fullName evidence="10">Auxin-induced protein</fullName>
    </recommendedName>
</protein>
<dbReference type="OrthoDB" id="642974at2759"/>
<evidence type="ECO:0000256" key="6">
    <source>
        <dbReference type="ARBA" id="ARBA00023163"/>
    </source>
</evidence>
<evidence type="ECO:0000256" key="7">
    <source>
        <dbReference type="ARBA" id="ARBA00023242"/>
    </source>
</evidence>
<feature type="region of interest" description="Disordered" evidence="11">
    <location>
        <begin position="62"/>
        <end position="95"/>
    </location>
</feature>
<comment type="caution">
    <text evidence="13">The sequence shown here is derived from an EMBL/GenBank/DDBJ whole genome shotgun (WGS) entry which is preliminary data.</text>
</comment>
<evidence type="ECO:0000259" key="12">
    <source>
        <dbReference type="PROSITE" id="PS51745"/>
    </source>
</evidence>
<proteinExistence type="inferred from homology"/>
<gene>
    <name evidence="13" type="ORF">G2W53_023839</name>
</gene>
<dbReference type="SUPFAM" id="SSF54277">
    <property type="entry name" value="CAD &amp; PB1 domains"/>
    <property type="match status" value="1"/>
</dbReference>
<evidence type="ECO:0000256" key="10">
    <source>
        <dbReference type="RuleBase" id="RU004549"/>
    </source>
</evidence>
<dbReference type="GO" id="GO:0009734">
    <property type="term" value="P:auxin-activated signaling pathway"/>
    <property type="evidence" value="ECO:0007669"/>
    <property type="project" value="UniProtKB-UniRule"/>
</dbReference>
<keyword evidence="5 10" id="KW-0805">Transcription regulation</keyword>
<dbReference type="Proteomes" id="UP000634136">
    <property type="component" value="Unassembled WGS sequence"/>
</dbReference>
<feature type="domain" description="PB1" evidence="12">
    <location>
        <begin position="125"/>
        <end position="227"/>
    </location>
</feature>
<dbReference type="AlphaFoldDB" id="A0A834TJ22"/>
<keyword evidence="14" id="KW-1185">Reference proteome</keyword>
<evidence type="ECO:0000313" key="14">
    <source>
        <dbReference type="Proteomes" id="UP000634136"/>
    </source>
</evidence>
<evidence type="ECO:0000256" key="9">
    <source>
        <dbReference type="ARBA" id="ARBA00025283"/>
    </source>
</evidence>
<dbReference type="InterPro" id="IPR033389">
    <property type="entry name" value="AUX/IAA_dom"/>
</dbReference>
<dbReference type="EMBL" id="JAAIUW010000008">
    <property type="protein sequence ID" value="KAF7818384.1"/>
    <property type="molecule type" value="Genomic_DNA"/>
</dbReference>
<evidence type="ECO:0000256" key="11">
    <source>
        <dbReference type="SAM" id="MobiDB-lite"/>
    </source>
</evidence>
<dbReference type="Pfam" id="PF02309">
    <property type="entry name" value="AUX_IAA"/>
    <property type="match status" value="1"/>
</dbReference>
<keyword evidence="8 10" id="KW-0927">Auxin signaling pathway</keyword>
<dbReference type="InterPro" id="IPR053793">
    <property type="entry name" value="PB1-like"/>
</dbReference>
<accession>A0A834TJ22</accession>
<keyword evidence="4 10" id="KW-0678">Repressor</keyword>
<dbReference type="GO" id="GO:0005634">
    <property type="term" value="C:nucleus"/>
    <property type="evidence" value="ECO:0007669"/>
    <property type="project" value="UniProtKB-SubCell"/>
</dbReference>
<evidence type="ECO:0000256" key="8">
    <source>
        <dbReference type="ARBA" id="ARBA00023294"/>
    </source>
</evidence>
<dbReference type="PANTHER" id="PTHR31734">
    <property type="entry name" value="AUXIN-RESPONSIVE PROTEIN IAA17"/>
    <property type="match status" value="1"/>
</dbReference>
<evidence type="ECO:0000256" key="2">
    <source>
        <dbReference type="ARBA" id="ARBA00006728"/>
    </source>
</evidence>
<organism evidence="13 14">
    <name type="scientific">Senna tora</name>
    <dbReference type="NCBI Taxonomy" id="362788"/>
    <lineage>
        <taxon>Eukaryota</taxon>
        <taxon>Viridiplantae</taxon>
        <taxon>Streptophyta</taxon>
        <taxon>Embryophyta</taxon>
        <taxon>Tracheophyta</taxon>
        <taxon>Spermatophyta</taxon>
        <taxon>Magnoliopsida</taxon>
        <taxon>eudicotyledons</taxon>
        <taxon>Gunneridae</taxon>
        <taxon>Pentapetalae</taxon>
        <taxon>rosids</taxon>
        <taxon>fabids</taxon>
        <taxon>Fabales</taxon>
        <taxon>Fabaceae</taxon>
        <taxon>Caesalpinioideae</taxon>
        <taxon>Cassia clade</taxon>
        <taxon>Senna</taxon>
    </lineage>
</organism>
<comment type="subcellular location">
    <subcellularLocation>
        <location evidence="1 10">Nucleus</location>
    </subcellularLocation>
</comment>
<keyword evidence="7 10" id="KW-0539">Nucleus</keyword>
<evidence type="ECO:0000313" key="13">
    <source>
        <dbReference type="EMBL" id="KAF7818384.1"/>
    </source>
</evidence>
<evidence type="ECO:0000256" key="3">
    <source>
        <dbReference type="ARBA" id="ARBA00011726"/>
    </source>
</evidence>